<reference evidence="1 2" key="1">
    <citation type="submission" date="2018-10" db="EMBL/GenBank/DDBJ databases">
        <title>Bacillus Keqinensis sp. nov., a moderately halophilic bacterium isolated from a saline-alkaline lake.</title>
        <authorList>
            <person name="Wang H."/>
        </authorList>
    </citation>
    <scope>NUCLEOTIDE SEQUENCE [LARGE SCALE GENOMIC DNA]</scope>
    <source>
        <strain evidence="1 2">KQ-3</strain>
    </source>
</reference>
<sequence>MNFPSHHSHSAPLLVFYHFIPCPMKQQIITVVYTGKGGQIMNPKYSILFIAIIFLTACGTNGSSSEGSANVIEGRIVEIKETSILVVEDITEAKAIELTSDTLMDAEAGAAYWFSDAENAQELQEGLLVRVKTGAIAESYPAQGKALSVEVVEE</sequence>
<dbReference type="AlphaFoldDB" id="A0A3M7TMK1"/>
<dbReference type="EMBL" id="RHIB01000003">
    <property type="protein sequence ID" value="RNA66863.1"/>
    <property type="molecule type" value="Genomic_DNA"/>
</dbReference>
<comment type="caution">
    <text evidence="1">The sequence shown here is derived from an EMBL/GenBank/DDBJ whole genome shotgun (WGS) entry which is preliminary data.</text>
</comment>
<keyword evidence="2" id="KW-1185">Reference proteome</keyword>
<organism evidence="1 2">
    <name type="scientific">Alteribacter keqinensis</name>
    <dbReference type="NCBI Taxonomy" id="2483800"/>
    <lineage>
        <taxon>Bacteria</taxon>
        <taxon>Bacillati</taxon>
        <taxon>Bacillota</taxon>
        <taxon>Bacilli</taxon>
        <taxon>Bacillales</taxon>
        <taxon>Bacillaceae</taxon>
        <taxon>Alteribacter</taxon>
    </lineage>
</organism>
<name>A0A3M7TMK1_9BACI</name>
<protein>
    <submittedName>
        <fullName evidence="1">DUF3221 domain-containing protein</fullName>
    </submittedName>
</protein>
<dbReference type="OrthoDB" id="2625519at2"/>
<dbReference type="Pfam" id="PF11518">
    <property type="entry name" value="DUF3221"/>
    <property type="match status" value="1"/>
</dbReference>
<proteinExistence type="predicted"/>
<evidence type="ECO:0000313" key="1">
    <source>
        <dbReference type="EMBL" id="RNA66863.1"/>
    </source>
</evidence>
<accession>A0A3M7TMK1</accession>
<dbReference type="Proteomes" id="UP000278746">
    <property type="component" value="Unassembled WGS sequence"/>
</dbReference>
<dbReference type="InterPro" id="IPR021598">
    <property type="entry name" value="DUF3221"/>
</dbReference>
<gene>
    <name evidence="1" type="ORF">EBO34_16795</name>
</gene>
<evidence type="ECO:0000313" key="2">
    <source>
        <dbReference type="Proteomes" id="UP000278746"/>
    </source>
</evidence>
<dbReference type="InterPro" id="IPR012340">
    <property type="entry name" value="NA-bd_OB-fold"/>
</dbReference>
<dbReference type="Gene3D" id="2.40.50.140">
    <property type="entry name" value="Nucleic acid-binding proteins"/>
    <property type="match status" value="1"/>
</dbReference>